<accession>F9G4T8</accession>
<organism evidence="1">
    <name type="scientific">Fusarium oxysporum (strain Fo5176)</name>
    <name type="common">Fusarium vascular wilt</name>
    <dbReference type="NCBI Taxonomy" id="660025"/>
    <lineage>
        <taxon>Eukaryota</taxon>
        <taxon>Fungi</taxon>
        <taxon>Dikarya</taxon>
        <taxon>Ascomycota</taxon>
        <taxon>Pezizomycotina</taxon>
        <taxon>Sordariomycetes</taxon>
        <taxon>Hypocreomycetidae</taxon>
        <taxon>Hypocreales</taxon>
        <taxon>Nectriaceae</taxon>
        <taxon>Fusarium</taxon>
        <taxon>Fusarium oxysporum species complex</taxon>
    </lineage>
</organism>
<gene>
    <name evidence="1" type="ORF">FOXB_13670</name>
</gene>
<name>F9G4T8_FUSOF</name>
<proteinExistence type="predicted"/>
<evidence type="ECO:0000313" key="1">
    <source>
        <dbReference type="EMBL" id="EGU75823.1"/>
    </source>
</evidence>
<protein>
    <submittedName>
        <fullName evidence="1">Uncharacterized protein</fullName>
    </submittedName>
</protein>
<sequence length="41" mass="4603">MASNRASFGEISEQLLPSHYTYISAIDEWKESRGSIRLCGV</sequence>
<reference evidence="1" key="1">
    <citation type="journal article" date="2012" name="Mol. Plant Microbe Interact.">
        <title>A highly conserved effector in Fusarium oxysporum is required for full virulence on Arabidopsis.</title>
        <authorList>
            <person name="Thatcher L.F."/>
            <person name="Gardiner D.M."/>
            <person name="Kazan K."/>
            <person name="Manners J."/>
        </authorList>
    </citation>
    <scope>NUCLEOTIDE SEQUENCE [LARGE SCALE GENOMIC DNA]</scope>
    <source>
        <strain evidence="1">Fo5176</strain>
    </source>
</reference>
<dbReference type="AlphaFoldDB" id="F9G4T8"/>
<comment type="caution">
    <text evidence="1">The sequence shown here is derived from an EMBL/GenBank/DDBJ whole genome shotgun (WGS) entry which is preliminary data.</text>
</comment>
<dbReference type="EMBL" id="AFQF01003426">
    <property type="protein sequence ID" value="EGU75823.1"/>
    <property type="molecule type" value="Genomic_DNA"/>
</dbReference>